<dbReference type="PANTHER" id="PTHR31283:SF5">
    <property type="entry name" value="EKC_KEOPS COMPLEX SUBUNIT LAGE3"/>
    <property type="match status" value="1"/>
</dbReference>
<reference evidence="8" key="1">
    <citation type="journal article" date="2018" name="Nat. Microbiol.">
        <title>Leveraging single-cell genomics to expand the fungal tree of life.</title>
        <authorList>
            <person name="Ahrendt S.R."/>
            <person name="Quandt C.A."/>
            <person name="Ciobanu D."/>
            <person name="Clum A."/>
            <person name="Salamov A."/>
            <person name="Andreopoulos B."/>
            <person name="Cheng J.F."/>
            <person name="Woyke T."/>
            <person name="Pelin A."/>
            <person name="Henrissat B."/>
            <person name="Reynolds N.K."/>
            <person name="Benny G.L."/>
            <person name="Smith M.E."/>
            <person name="James T.Y."/>
            <person name="Grigoriev I.V."/>
        </authorList>
    </citation>
    <scope>NUCLEOTIDE SEQUENCE [LARGE SCALE GENOMIC DNA]</scope>
    <source>
        <strain evidence="8">RSA 1356</strain>
    </source>
</reference>
<evidence type="ECO:0000256" key="2">
    <source>
        <dbReference type="ARBA" id="ARBA00004496"/>
    </source>
</evidence>
<evidence type="ECO:0000256" key="1">
    <source>
        <dbReference type="ARBA" id="ARBA00004123"/>
    </source>
</evidence>
<dbReference type="STRING" id="78915.A0A4P9XWK0"/>
<dbReference type="Proteomes" id="UP000271241">
    <property type="component" value="Unassembled WGS sequence"/>
</dbReference>
<keyword evidence="4" id="KW-0963">Cytoplasm</keyword>
<evidence type="ECO:0000256" key="3">
    <source>
        <dbReference type="ARBA" id="ARBA00007073"/>
    </source>
</evidence>
<organism evidence="7 8">
    <name type="scientific">Thamnocephalis sphaerospora</name>
    <dbReference type="NCBI Taxonomy" id="78915"/>
    <lineage>
        <taxon>Eukaryota</taxon>
        <taxon>Fungi</taxon>
        <taxon>Fungi incertae sedis</taxon>
        <taxon>Zoopagomycota</taxon>
        <taxon>Zoopagomycotina</taxon>
        <taxon>Zoopagomycetes</taxon>
        <taxon>Zoopagales</taxon>
        <taxon>Sigmoideomycetaceae</taxon>
        <taxon>Thamnocephalis</taxon>
    </lineage>
</organism>
<keyword evidence="5" id="KW-0819">tRNA processing</keyword>
<evidence type="ECO:0000256" key="5">
    <source>
        <dbReference type="ARBA" id="ARBA00022694"/>
    </source>
</evidence>
<name>A0A4P9XWK0_9FUNG</name>
<evidence type="ECO:0000313" key="7">
    <source>
        <dbReference type="EMBL" id="RKP09991.1"/>
    </source>
</evidence>
<evidence type="ECO:0000313" key="8">
    <source>
        <dbReference type="Proteomes" id="UP000271241"/>
    </source>
</evidence>
<keyword evidence="8" id="KW-1185">Reference proteome</keyword>
<dbReference type="InterPro" id="IPR015419">
    <property type="entry name" value="CTAG/Pcc1"/>
</dbReference>
<keyword evidence="6" id="KW-0539">Nucleus</keyword>
<sequence length="84" mass="9410">MDHTLTLRIPFPSAAQADIARRAIEPNREPRKDLLVRELAVDADASTLEARFRARNVKTLRVSVNSFLESVVLVSRTMSAFADD</sequence>
<dbReference type="GO" id="GO:0005634">
    <property type="term" value="C:nucleus"/>
    <property type="evidence" value="ECO:0007669"/>
    <property type="project" value="UniProtKB-SubCell"/>
</dbReference>
<proteinExistence type="inferred from homology"/>
<evidence type="ECO:0000256" key="4">
    <source>
        <dbReference type="ARBA" id="ARBA00022490"/>
    </source>
</evidence>
<dbReference type="GO" id="GO:0070525">
    <property type="term" value="P:tRNA threonylcarbamoyladenosine metabolic process"/>
    <property type="evidence" value="ECO:0007669"/>
    <property type="project" value="TreeGrafter"/>
</dbReference>
<dbReference type="GO" id="GO:0005737">
    <property type="term" value="C:cytoplasm"/>
    <property type="evidence" value="ECO:0007669"/>
    <property type="project" value="UniProtKB-SubCell"/>
</dbReference>
<dbReference type="AlphaFoldDB" id="A0A4P9XWK0"/>
<dbReference type="GO" id="GO:0000408">
    <property type="term" value="C:EKC/KEOPS complex"/>
    <property type="evidence" value="ECO:0007669"/>
    <property type="project" value="TreeGrafter"/>
</dbReference>
<protein>
    <submittedName>
        <fullName evidence="7">CTAG/Pcc1 family</fullName>
    </submittedName>
</protein>
<evidence type="ECO:0000256" key="6">
    <source>
        <dbReference type="ARBA" id="ARBA00023242"/>
    </source>
</evidence>
<dbReference type="GO" id="GO:0008033">
    <property type="term" value="P:tRNA processing"/>
    <property type="evidence" value="ECO:0007669"/>
    <property type="project" value="UniProtKB-KW"/>
</dbReference>
<dbReference type="Gene3D" id="3.30.310.50">
    <property type="entry name" value="Alpha-D-phosphohexomutase, C-terminal domain"/>
    <property type="match status" value="1"/>
</dbReference>
<gene>
    <name evidence="7" type="ORF">THASP1DRAFT_28217</name>
</gene>
<dbReference type="Pfam" id="PF09341">
    <property type="entry name" value="Pcc1"/>
    <property type="match status" value="1"/>
</dbReference>
<accession>A0A4P9XWK0</accession>
<dbReference type="OrthoDB" id="10025739at2759"/>
<dbReference type="EMBL" id="KZ992476">
    <property type="protein sequence ID" value="RKP09991.1"/>
    <property type="molecule type" value="Genomic_DNA"/>
</dbReference>
<dbReference type="FunFam" id="3.30.310.50:FF:000005">
    <property type="entry name" value="L antigen family member 3"/>
    <property type="match status" value="1"/>
</dbReference>
<dbReference type="PANTHER" id="PTHR31283">
    <property type="entry name" value="EKC/KEOPS COMPLEX SUBUNIT PCC1 FAMILY MEMBER"/>
    <property type="match status" value="1"/>
</dbReference>
<comment type="similarity">
    <text evidence="3">Belongs to the CTAG/PCC1 family.</text>
</comment>
<comment type="subcellular location">
    <subcellularLocation>
        <location evidence="2">Cytoplasm</location>
    </subcellularLocation>
    <subcellularLocation>
        <location evidence="1">Nucleus</location>
    </subcellularLocation>
</comment>